<dbReference type="GO" id="GO:0031012">
    <property type="term" value="C:extracellular matrix"/>
    <property type="evidence" value="ECO:0007669"/>
    <property type="project" value="TreeGrafter"/>
</dbReference>
<dbReference type="SUPFAM" id="SSF51445">
    <property type="entry name" value="(Trans)glycosidases"/>
    <property type="match status" value="1"/>
</dbReference>
<dbReference type="Proteomes" id="UP000594262">
    <property type="component" value="Unplaced"/>
</dbReference>
<feature type="transmembrane region" description="Helical" evidence="2">
    <location>
        <begin position="6"/>
        <end position="25"/>
    </location>
</feature>
<accession>A0A7M5X944</accession>
<keyword evidence="2" id="KW-0472">Membrane</keyword>
<dbReference type="Gene3D" id="3.20.20.80">
    <property type="entry name" value="Glycosidases"/>
    <property type="match status" value="1"/>
</dbReference>
<keyword evidence="2" id="KW-0812">Transmembrane</keyword>
<dbReference type="GO" id="GO:0016798">
    <property type="term" value="F:hydrolase activity, acting on glycosyl bonds"/>
    <property type="evidence" value="ECO:0007669"/>
    <property type="project" value="InterPro"/>
</dbReference>
<dbReference type="PANTHER" id="PTHR46145:SF4">
    <property type="entry name" value="HEPARANASE"/>
    <property type="match status" value="1"/>
</dbReference>
<dbReference type="PANTHER" id="PTHR46145">
    <property type="entry name" value="HEPARANASE"/>
    <property type="match status" value="1"/>
</dbReference>
<dbReference type="OrthoDB" id="726732at2759"/>
<evidence type="ECO:0000256" key="1">
    <source>
        <dbReference type="ARBA" id="ARBA00009800"/>
    </source>
</evidence>
<name>A0A7M5X944_9CNID</name>
<organism evidence="3 4">
    <name type="scientific">Clytia hemisphaerica</name>
    <dbReference type="NCBI Taxonomy" id="252671"/>
    <lineage>
        <taxon>Eukaryota</taxon>
        <taxon>Metazoa</taxon>
        <taxon>Cnidaria</taxon>
        <taxon>Hydrozoa</taxon>
        <taxon>Hydroidolina</taxon>
        <taxon>Leptothecata</taxon>
        <taxon>Obeliida</taxon>
        <taxon>Clytiidae</taxon>
        <taxon>Clytia</taxon>
    </lineage>
</organism>
<dbReference type="InterPro" id="IPR017853">
    <property type="entry name" value="GH"/>
</dbReference>
<sequence length="508" mass="57303">MDWFIIFWIMGISKVFWIIAMSILFTPISSTEYHGLHIEQKPIHEVSSKFLSVCIDSSTLTHYFKYLDFNSKPFRTLTKGLNSLQKEPSMFLRFGGSEADNLVFNDTSKLDKVPEFLGDPRDDYNIYPFNFTTFEKLYNFTSSMSWRLIFDLNSLIRNKTDGAYDPRNAIKFIEALSKHGYSIDYELGNEPDLYPTHRNTTIPPEQLAADFAAFKEVLIHMTHGKSKLFGPDMATLGRYGYFHKFLSNIKQGSLDAITYHHYYSASTNVTVKDFVSIEYLDKFLAYTQEAADIVKESVTMFQSPPVFIGETSSTYDGGNPEIGQSFAASFLWLDKLGLAAQRGIQSVMRQALKGGSYSLMDKDDIPCIDYWVTVLHKQLVGTKVLKLTGFLEPGRSLRAYAHCVNVNNQRGYVANETIVLFVLNMSPSEDAKVVLTNLPLTNSVEADQFLLTSANGELDSTQVKMNGQILEMLPGLPELIAKKVKSPFILPPLSYGFYVINNSGVDCS</sequence>
<dbReference type="GO" id="GO:0016020">
    <property type="term" value="C:membrane"/>
    <property type="evidence" value="ECO:0007669"/>
    <property type="project" value="InterPro"/>
</dbReference>
<comment type="similarity">
    <text evidence="1">Belongs to the glycosyl hydrolase 79 family.</text>
</comment>
<proteinExistence type="inferred from homology"/>
<protein>
    <submittedName>
        <fullName evidence="3">Uncharacterized protein</fullName>
    </submittedName>
</protein>
<dbReference type="GO" id="GO:0005615">
    <property type="term" value="C:extracellular space"/>
    <property type="evidence" value="ECO:0007669"/>
    <property type="project" value="TreeGrafter"/>
</dbReference>
<dbReference type="InterPro" id="IPR005199">
    <property type="entry name" value="Glyco_hydro_79"/>
</dbReference>
<reference evidence="3" key="1">
    <citation type="submission" date="2021-01" db="UniProtKB">
        <authorList>
            <consortium name="EnsemblMetazoa"/>
        </authorList>
    </citation>
    <scope>IDENTIFICATION</scope>
</reference>
<evidence type="ECO:0000313" key="3">
    <source>
        <dbReference type="EnsemblMetazoa" id="CLYHEMP019456.1"/>
    </source>
</evidence>
<evidence type="ECO:0000313" key="4">
    <source>
        <dbReference type="Proteomes" id="UP000594262"/>
    </source>
</evidence>
<evidence type="ECO:0000256" key="2">
    <source>
        <dbReference type="SAM" id="Phobius"/>
    </source>
</evidence>
<keyword evidence="2" id="KW-1133">Transmembrane helix</keyword>
<dbReference type="EnsemblMetazoa" id="CLYHEMT019456.1">
    <property type="protein sequence ID" value="CLYHEMP019456.1"/>
    <property type="gene ID" value="CLYHEMG019456"/>
</dbReference>
<dbReference type="Pfam" id="PF03662">
    <property type="entry name" value="Glyco_hydro_79n"/>
    <property type="match status" value="1"/>
</dbReference>
<keyword evidence="4" id="KW-1185">Reference proteome</keyword>
<dbReference type="AlphaFoldDB" id="A0A7M5X944"/>